<evidence type="ECO:0000256" key="1">
    <source>
        <dbReference type="ARBA" id="ARBA00010088"/>
    </source>
</evidence>
<dbReference type="InterPro" id="IPR016292">
    <property type="entry name" value="Epoxide_hydrolase"/>
</dbReference>
<evidence type="ECO:0000256" key="4">
    <source>
        <dbReference type="PIRSR" id="PIRSR001112-1"/>
    </source>
</evidence>
<evidence type="ECO:0000313" key="6">
    <source>
        <dbReference type="EMBL" id="OJT12071.1"/>
    </source>
</evidence>
<comment type="similarity">
    <text evidence="1">Belongs to the peptidase S33 family.</text>
</comment>
<dbReference type="Proteomes" id="UP000184267">
    <property type="component" value="Unassembled WGS sequence"/>
</dbReference>
<dbReference type="OrthoDB" id="7130006at2759"/>
<accession>A0A1M2VWU9</accession>
<reference evidence="6 7" key="1">
    <citation type="submission" date="2016-10" db="EMBL/GenBank/DDBJ databases">
        <title>Genome sequence of the basidiomycete white-rot fungus Trametes pubescens.</title>
        <authorList>
            <person name="Makela M.R."/>
            <person name="Granchi Z."/>
            <person name="Peng M."/>
            <person name="De Vries R.P."/>
            <person name="Grigoriev I."/>
            <person name="Riley R."/>
            <person name="Hilden K."/>
        </authorList>
    </citation>
    <scope>NUCLEOTIDE SEQUENCE [LARGE SCALE GENOMIC DNA]</scope>
    <source>
        <strain evidence="6 7">FBCC735</strain>
    </source>
</reference>
<gene>
    <name evidence="6" type="ORF">TRAPUB_11383</name>
</gene>
<proteinExistence type="inferred from homology"/>
<dbReference type="Gene3D" id="3.40.50.1820">
    <property type="entry name" value="alpha/beta hydrolase"/>
    <property type="match status" value="1"/>
</dbReference>
<evidence type="ECO:0000259" key="5">
    <source>
        <dbReference type="Pfam" id="PF06441"/>
    </source>
</evidence>
<protein>
    <recommendedName>
        <fullName evidence="5">Epoxide hydrolase N-terminal domain-containing protein</fullName>
    </recommendedName>
</protein>
<name>A0A1M2VWU9_TRAPU</name>
<dbReference type="InterPro" id="IPR010497">
    <property type="entry name" value="Epoxide_hydro_N"/>
</dbReference>
<evidence type="ECO:0000256" key="2">
    <source>
        <dbReference type="ARBA" id="ARBA00022797"/>
    </source>
</evidence>
<dbReference type="SUPFAM" id="SSF53474">
    <property type="entry name" value="alpha/beta-Hydrolases"/>
    <property type="match status" value="1"/>
</dbReference>
<feature type="domain" description="Epoxide hydrolase N-terminal" evidence="5">
    <location>
        <begin position="7"/>
        <end position="116"/>
    </location>
</feature>
<evidence type="ECO:0000256" key="3">
    <source>
        <dbReference type="ARBA" id="ARBA00022801"/>
    </source>
</evidence>
<dbReference type="EMBL" id="MNAD01000529">
    <property type="protein sequence ID" value="OJT12071.1"/>
    <property type="molecule type" value="Genomic_DNA"/>
</dbReference>
<feature type="active site" description="Proton acceptor" evidence="4">
    <location>
        <position position="371"/>
    </location>
</feature>
<keyword evidence="7" id="KW-1185">Reference proteome</keyword>
<feature type="active site" description="Proton donor" evidence="4">
    <location>
        <position position="315"/>
    </location>
</feature>
<keyword evidence="3" id="KW-0378">Hydrolase</keyword>
<dbReference type="PIRSF" id="PIRSF001112">
    <property type="entry name" value="Epoxide_hydrolase"/>
    <property type="match status" value="1"/>
</dbReference>
<dbReference type="AlphaFoldDB" id="A0A1M2VWU9"/>
<dbReference type="InterPro" id="IPR029058">
    <property type="entry name" value="AB_hydrolase_fold"/>
</dbReference>
<dbReference type="PRINTS" id="PR00412">
    <property type="entry name" value="EPOXHYDRLASE"/>
</dbReference>
<dbReference type="Pfam" id="PF06441">
    <property type="entry name" value="EHN"/>
    <property type="match status" value="1"/>
</dbReference>
<evidence type="ECO:0000313" key="7">
    <source>
        <dbReference type="Proteomes" id="UP000184267"/>
    </source>
</evidence>
<sequence>MVDTAEKPFTLSVPEADLELLRKKLELVRLPDELDGANWDYGVPLVDIKRLVTHWKDSYDWRKSEAEINKLPIFTRDIEVEGHGALNIHYIHQKSEVKNAIPLLFVHGWPGDFLEVRKMLPLLTAKSEGNPSFHVVALSLPGFGFSEAPKKPGFAGPQYAEVFNKLMLALGYDEYVYQGGDWGYILGLHAVTHYAHKHIKAWHTNMPSTRPPTLFGNPLLYLSSFFLPWDKTAMAGSKKTAQWRTKGMGYFMEQATKPQTIGYNLADSPVGLLAWIYEKLVGWTDNYPWTDDEVIEWISVYWFSRAGPAAAGRIYYEMTGGQSRPPFAGTQWQSIPLGVSYFPAEISQLPKSWSHMIGNLVFESSHDKGGHFAAFEQPEKLAGDLYKMYGKGGPAHGVVPGKNGYD</sequence>
<dbReference type="GO" id="GO:0004301">
    <property type="term" value="F:epoxide hydrolase activity"/>
    <property type="evidence" value="ECO:0007669"/>
    <property type="project" value="TreeGrafter"/>
</dbReference>
<dbReference type="STRING" id="154538.A0A1M2VWU9"/>
<dbReference type="InterPro" id="IPR000639">
    <property type="entry name" value="Epox_hydrolase-like"/>
</dbReference>
<dbReference type="OMA" id="WPDSFWR"/>
<dbReference type="PANTHER" id="PTHR21661">
    <property type="entry name" value="EPOXIDE HYDROLASE 1-RELATED"/>
    <property type="match status" value="1"/>
</dbReference>
<dbReference type="GO" id="GO:0097176">
    <property type="term" value="P:epoxide metabolic process"/>
    <property type="evidence" value="ECO:0007669"/>
    <property type="project" value="TreeGrafter"/>
</dbReference>
<organism evidence="6 7">
    <name type="scientific">Trametes pubescens</name>
    <name type="common">White-rot fungus</name>
    <dbReference type="NCBI Taxonomy" id="154538"/>
    <lineage>
        <taxon>Eukaryota</taxon>
        <taxon>Fungi</taxon>
        <taxon>Dikarya</taxon>
        <taxon>Basidiomycota</taxon>
        <taxon>Agaricomycotina</taxon>
        <taxon>Agaricomycetes</taxon>
        <taxon>Polyporales</taxon>
        <taxon>Polyporaceae</taxon>
        <taxon>Trametes</taxon>
    </lineage>
</organism>
<dbReference type="PANTHER" id="PTHR21661:SF35">
    <property type="entry name" value="EPOXIDE HYDROLASE"/>
    <property type="match status" value="1"/>
</dbReference>
<comment type="caution">
    <text evidence="6">The sequence shown here is derived from an EMBL/GenBank/DDBJ whole genome shotgun (WGS) entry which is preliminary data.</text>
</comment>
<feature type="active site" description="Nucleophile" evidence="4">
    <location>
        <position position="181"/>
    </location>
</feature>
<keyword evidence="2" id="KW-0058">Aromatic hydrocarbons catabolism</keyword>